<protein>
    <submittedName>
        <fullName evidence="3">Secreted protein</fullName>
    </submittedName>
</protein>
<evidence type="ECO:0000313" key="1">
    <source>
        <dbReference type="EMBL" id="VDM50199.1"/>
    </source>
</evidence>
<dbReference type="AlphaFoldDB" id="A0A183VDQ8"/>
<reference evidence="1 2" key="2">
    <citation type="submission" date="2018-11" db="EMBL/GenBank/DDBJ databases">
        <authorList>
            <consortium name="Pathogen Informatics"/>
        </authorList>
    </citation>
    <scope>NUCLEOTIDE SEQUENCE [LARGE SCALE GENOMIC DNA]</scope>
</reference>
<accession>A0A183VDQ8</accession>
<gene>
    <name evidence="1" type="ORF">TCNE_LOCUS18878</name>
</gene>
<evidence type="ECO:0000313" key="3">
    <source>
        <dbReference type="WBParaSite" id="TCNE_0001888201-mRNA-1"/>
    </source>
</evidence>
<sequence length="69" mass="7667">MVPVSPSTTPRLELMAALIGSRLLRFFQKHTGPMCLWSASQATLHWTATATTVDRFVGNRVVEIPRSQV</sequence>
<organism evidence="2 3">
    <name type="scientific">Toxocara canis</name>
    <name type="common">Canine roundworm</name>
    <dbReference type="NCBI Taxonomy" id="6265"/>
    <lineage>
        <taxon>Eukaryota</taxon>
        <taxon>Metazoa</taxon>
        <taxon>Ecdysozoa</taxon>
        <taxon>Nematoda</taxon>
        <taxon>Chromadorea</taxon>
        <taxon>Rhabditida</taxon>
        <taxon>Spirurina</taxon>
        <taxon>Ascaridomorpha</taxon>
        <taxon>Ascaridoidea</taxon>
        <taxon>Toxocaridae</taxon>
        <taxon>Toxocara</taxon>
    </lineage>
</organism>
<dbReference type="EMBL" id="UYWY01026078">
    <property type="protein sequence ID" value="VDM50199.1"/>
    <property type="molecule type" value="Genomic_DNA"/>
</dbReference>
<proteinExistence type="predicted"/>
<reference evidence="3" key="1">
    <citation type="submission" date="2016-06" db="UniProtKB">
        <authorList>
            <consortium name="WormBaseParasite"/>
        </authorList>
    </citation>
    <scope>IDENTIFICATION</scope>
</reference>
<evidence type="ECO:0000313" key="2">
    <source>
        <dbReference type="Proteomes" id="UP000050794"/>
    </source>
</evidence>
<dbReference type="Proteomes" id="UP000050794">
    <property type="component" value="Unassembled WGS sequence"/>
</dbReference>
<name>A0A183VDQ8_TOXCA</name>
<keyword evidence="2" id="KW-1185">Reference proteome</keyword>
<dbReference type="WBParaSite" id="TCNE_0001888201-mRNA-1">
    <property type="protein sequence ID" value="TCNE_0001888201-mRNA-1"/>
    <property type="gene ID" value="TCNE_0001888201"/>
</dbReference>